<reference evidence="1" key="2">
    <citation type="submission" date="2023-03" db="EMBL/GenBank/DDBJ databases">
        <authorList>
            <person name="Inwood S.N."/>
            <person name="Skelly J.G."/>
            <person name="Guhlin J."/>
            <person name="Harrop T.W.R."/>
            <person name="Goldson S.G."/>
            <person name="Dearden P.K."/>
        </authorList>
    </citation>
    <scope>NUCLEOTIDE SEQUENCE</scope>
    <source>
        <strain evidence="1">Lincoln</strain>
        <tissue evidence="1">Whole body</tissue>
    </source>
</reference>
<evidence type="ECO:0000313" key="1">
    <source>
        <dbReference type="EMBL" id="KAK0157010.1"/>
    </source>
</evidence>
<gene>
    <name evidence="1" type="ORF">PV327_011462</name>
</gene>
<dbReference type="Proteomes" id="UP001168972">
    <property type="component" value="Unassembled WGS sequence"/>
</dbReference>
<comment type="caution">
    <text evidence="1">The sequence shown here is derived from an EMBL/GenBank/DDBJ whole genome shotgun (WGS) entry which is preliminary data.</text>
</comment>
<proteinExistence type="predicted"/>
<evidence type="ECO:0000313" key="2">
    <source>
        <dbReference type="Proteomes" id="UP001168972"/>
    </source>
</evidence>
<reference evidence="1" key="1">
    <citation type="journal article" date="2023" name="bioRxiv">
        <title>Scaffold-level genome assemblies of two parasitoid biocontrol wasps reveal the parthenogenesis mechanism and an associated novel virus.</title>
        <authorList>
            <person name="Inwood S."/>
            <person name="Skelly J."/>
            <person name="Guhlin J."/>
            <person name="Harrop T."/>
            <person name="Goldson S."/>
            <person name="Dearden P."/>
        </authorList>
    </citation>
    <scope>NUCLEOTIDE SEQUENCE</scope>
    <source>
        <strain evidence="1">Lincoln</strain>
        <tissue evidence="1">Whole body</tissue>
    </source>
</reference>
<organism evidence="1 2">
    <name type="scientific">Microctonus hyperodae</name>
    <name type="common">Parasitoid wasp</name>
    <dbReference type="NCBI Taxonomy" id="165561"/>
    <lineage>
        <taxon>Eukaryota</taxon>
        <taxon>Metazoa</taxon>
        <taxon>Ecdysozoa</taxon>
        <taxon>Arthropoda</taxon>
        <taxon>Hexapoda</taxon>
        <taxon>Insecta</taxon>
        <taxon>Pterygota</taxon>
        <taxon>Neoptera</taxon>
        <taxon>Endopterygota</taxon>
        <taxon>Hymenoptera</taxon>
        <taxon>Apocrita</taxon>
        <taxon>Ichneumonoidea</taxon>
        <taxon>Braconidae</taxon>
        <taxon>Euphorinae</taxon>
        <taxon>Microctonus</taxon>
    </lineage>
</organism>
<protein>
    <submittedName>
        <fullName evidence="1">Uncharacterized protein</fullName>
    </submittedName>
</protein>
<accession>A0AA39C408</accession>
<dbReference type="AlphaFoldDB" id="A0AA39C408"/>
<sequence>MPKFRNRCCNPMNLEKHFIRKSLRKISESLALRYNLSTEERICLACYKKLLHPKSGDFSDNSDTETPECSENEQDVISEPIDLHSSQASTLTVKLLNFVWLIEPTTSFGISPIQQSTSSLSELSLDVTISSINEALSLLNQSPIPTRKMNMNTYLNSKVTRVARNLRKALGVENDLNNEFCNANAAEIISQLREKFNDNTSRSSRVQILTLMPSTNMNNEMILATGDMKK</sequence>
<dbReference type="EMBL" id="JAQQBR010002545">
    <property type="protein sequence ID" value="KAK0157010.1"/>
    <property type="molecule type" value="Genomic_DNA"/>
</dbReference>
<keyword evidence="2" id="KW-1185">Reference proteome</keyword>
<name>A0AA39C408_MICHY</name>